<evidence type="ECO:0000313" key="7">
    <source>
        <dbReference type="EMBL" id="GAL62314.1"/>
    </source>
</evidence>
<comment type="caution">
    <text evidence="7">The sequence shown here is derived from an EMBL/GenBank/DDBJ whole genome shotgun (WGS) entry which is preliminary data.</text>
</comment>
<keyword evidence="3" id="KW-0067">ATP-binding</keyword>
<organism evidence="7 8">
    <name type="scientific">Algibacter lectus</name>
    <dbReference type="NCBI Taxonomy" id="221126"/>
    <lineage>
        <taxon>Bacteria</taxon>
        <taxon>Pseudomonadati</taxon>
        <taxon>Bacteroidota</taxon>
        <taxon>Flavobacteriia</taxon>
        <taxon>Flavobacteriales</taxon>
        <taxon>Flavobacteriaceae</taxon>
        <taxon>Algibacter</taxon>
    </lineage>
</organism>
<keyword evidence="4" id="KW-0648">Protein biosynthesis</keyword>
<dbReference type="Proteomes" id="UP000029644">
    <property type="component" value="Unassembled WGS sequence"/>
</dbReference>
<evidence type="ECO:0000256" key="3">
    <source>
        <dbReference type="ARBA" id="ARBA00022840"/>
    </source>
</evidence>
<dbReference type="InterPro" id="IPR020751">
    <property type="entry name" value="aa-tRNA-synth_I_codon-bd_sub2"/>
</dbReference>
<dbReference type="SUPFAM" id="SSF48163">
    <property type="entry name" value="An anticodon-binding domain of class I aminoacyl-tRNA synthetases"/>
    <property type="match status" value="1"/>
</dbReference>
<proteinExistence type="predicted"/>
<dbReference type="GO" id="GO:0000049">
    <property type="term" value="F:tRNA binding"/>
    <property type="evidence" value="ECO:0007669"/>
    <property type="project" value="InterPro"/>
</dbReference>
<accession>A0A090VG20</accession>
<name>A0A090VG20_9FLAO</name>
<sequence length="77" mass="8596">MKQLIAILNVNTDFSVETLTTEIKGWITSNEISFGKVMMPLRLALVGALQGPDVFDIIYMIGKNETVKRIEKLIATI</sequence>
<feature type="domain" description="Aminoacyl-tRNA synthetase class I anticodon-binding" evidence="6">
    <location>
        <begin position="1"/>
        <end position="74"/>
    </location>
</feature>
<gene>
    <name evidence="7" type="ORF">JCM19300_3065</name>
</gene>
<keyword evidence="5 7" id="KW-0030">Aminoacyl-tRNA synthetase</keyword>
<dbReference type="InterPro" id="IPR008925">
    <property type="entry name" value="aa_tRNA-synth_I_cd-bd_sf"/>
</dbReference>
<evidence type="ECO:0000256" key="1">
    <source>
        <dbReference type="ARBA" id="ARBA00022598"/>
    </source>
</evidence>
<dbReference type="GO" id="GO:0005524">
    <property type="term" value="F:ATP binding"/>
    <property type="evidence" value="ECO:0007669"/>
    <property type="project" value="UniProtKB-KW"/>
</dbReference>
<dbReference type="GO" id="GO:0004818">
    <property type="term" value="F:glutamate-tRNA ligase activity"/>
    <property type="evidence" value="ECO:0007669"/>
    <property type="project" value="UniProtKB-EC"/>
</dbReference>
<evidence type="ECO:0000256" key="5">
    <source>
        <dbReference type="ARBA" id="ARBA00023146"/>
    </source>
</evidence>
<evidence type="ECO:0000259" key="6">
    <source>
        <dbReference type="Pfam" id="PF19269"/>
    </source>
</evidence>
<dbReference type="EC" id="6.1.1.17" evidence="7"/>
<evidence type="ECO:0000313" key="8">
    <source>
        <dbReference type="Proteomes" id="UP000029644"/>
    </source>
</evidence>
<keyword evidence="1 7" id="KW-0436">Ligase</keyword>
<evidence type="ECO:0000256" key="2">
    <source>
        <dbReference type="ARBA" id="ARBA00022741"/>
    </source>
</evidence>
<dbReference type="InterPro" id="IPR045462">
    <property type="entry name" value="aa-tRNA-synth_I_cd-bd"/>
</dbReference>
<evidence type="ECO:0000256" key="4">
    <source>
        <dbReference type="ARBA" id="ARBA00022917"/>
    </source>
</evidence>
<dbReference type="EMBL" id="BBNQ01000005">
    <property type="protein sequence ID" value="GAL62314.1"/>
    <property type="molecule type" value="Genomic_DNA"/>
</dbReference>
<dbReference type="AlphaFoldDB" id="A0A090VG20"/>
<dbReference type="GO" id="GO:0006412">
    <property type="term" value="P:translation"/>
    <property type="evidence" value="ECO:0007669"/>
    <property type="project" value="UniProtKB-KW"/>
</dbReference>
<dbReference type="Pfam" id="PF19269">
    <property type="entry name" value="Anticodon_2"/>
    <property type="match status" value="1"/>
</dbReference>
<keyword evidence="2" id="KW-0547">Nucleotide-binding</keyword>
<dbReference type="Gene3D" id="1.10.10.350">
    <property type="match status" value="1"/>
</dbReference>
<protein>
    <submittedName>
        <fullName evidence="7">Glutamyl-tRNA synthetase</fullName>
        <ecNumber evidence="7">6.1.1.17</ecNumber>
    </submittedName>
</protein>
<reference evidence="7 8" key="1">
    <citation type="journal article" date="2014" name="Genome Announc.">
        <title>Draft Genome Sequences of Marine Flavobacterium Algibacter lectus Strains SS8 and NR4.</title>
        <authorList>
            <person name="Takatani N."/>
            <person name="Nakanishi M."/>
            <person name="Meirelles P."/>
            <person name="Mino S."/>
            <person name="Suda W."/>
            <person name="Oshima K."/>
            <person name="Hattori M."/>
            <person name="Ohkuma M."/>
            <person name="Hosokawa M."/>
            <person name="Miyashita K."/>
            <person name="Thompson F.L."/>
            <person name="Niwa A."/>
            <person name="Sawabe T."/>
            <person name="Sawabe T."/>
        </authorList>
    </citation>
    <scope>NUCLEOTIDE SEQUENCE [LARGE SCALE GENOMIC DNA]</scope>
    <source>
        <strain evidence="7 8">JCM 19300</strain>
    </source>
</reference>